<evidence type="ECO:0000313" key="11">
    <source>
        <dbReference type="EMBL" id="RGE73957.1"/>
    </source>
</evidence>
<keyword evidence="2 7" id="KW-0812">Transmembrane</keyword>
<dbReference type="InterPro" id="IPR036640">
    <property type="entry name" value="ABC1_TM_sf"/>
</dbReference>
<reference evidence="10 13" key="1">
    <citation type="submission" date="2018-08" db="EMBL/GenBank/DDBJ databases">
        <title>A genome reference for cultivated species of the human gut microbiota.</title>
        <authorList>
            <person name="Zou Y."/>
            <person name="Xue W."/>
            <person name="Luo G."/>
        </authorList>
    </citation>
    <scope>NUCLEOTIDE SEQUENCE [LARGE SCALE GENOMIC DNA]</scope>
    <source>
        <strain evidence="11 13">AF26-4BH</strain>
        <strain evidence="10">TF05-5AC</strain>
    </source>
</reference>
<dbReference type="InterPro" id="IPR003439">
    <property type="entry name" value="ABC_transporter-like_ATP-bd"/>
</dbReference>
<evidence type="ECO:0000256" key="5">
    <source>
        <dbReference type="ARBA" id="ARBA00022989"/>
    </source>
</evidence>
<feature type="transmembrane region" description="Helical" evidence="7">
    <location>
        <begin position="148"/>
        <end position="165"/>
    </location>
</feature>
<evidence type="ECO:0000259" key="8">
    <source>
        <dbReference type="PROSITE" id="PS50893"/>
    </source>
</evidence>
<dbReference type="SUPFAM" id="SSF90123">
    <property type="entry name" value="ABC transporter transmembrane region"/>
    <property type="match status" value="1"/>
</dbReference>
<dbReference type="PANTHER" id="PTHR43394:SF1">
    <property type="entry name" value="ATP-BINDING CASSETTE SUB-FAMILY B MEMBER 10, MITOCHONDRIAL"/>
    <property type="match status" value="1"/>
</dbReference>
<organism evidence="10 12">
    <name type="scientific">Eisenbergiella massiliensis</name>
    <dbReference type="NCBI Taxonomy" id="1720294"/>
    <lineage>
        <taxon>Bacteria</taxon>
        <taxon>Bacillati</taxon>
        <taxon>Bacillota</taxon>
        <taxon>Clostridia</taxon>
        <taxon>Lachnospirales</taxon>
        <taxon>Lachnospiraceae</taxon>
        <taxon>Eisenbergiella</taxon>
    </lineage>
</organism>
<proteinExistence type="predicted"/>
<keyword evidence="6 7" id="KW-0472">Membrane</keyword>
<dbReference type="SMART" id="SM00382">
    <property type="entry name" value="AAA"/>
    <property type="match status" value="1"/>
</dbReference>
<dbReference type="PROSITE" id="PS00211">
    <property type="entry name" value="ABC_TRANSPORTER_1"/>
    <property type="match status" value="1"/>
</dbReference>
<evidence type="ECO:0000256" key="6">
    <source>
        <dbReference type="ARBA" id="ARBA00023136"/>
    </source>
</evidence>
<dbReference type="CDD" id="cd07346">
    <property type="entry name" value="ABC_6TM_exporters"/>
    <property type="match status" value="1"/>
</dbReference>
<dbReference type="SUPFAM" id="SSF52540">
    <property type="entry name" value="P-loop containing nucleoside triphosphate hydrolases"/>
    <property type="match status" value="1"/>
</dbReference>
<dbReference type="Pfam" id="PF00664">
    <property type="entry name" value="ABC_membrane"/>
    <property type="match status" value="1"/>
</dbReference>
<dbReference type="Pfam" id="PF00005">
    <property type="entry name" value="ABC_tran"/>
    <property type="match status" value="1"/>
</dbReference>
<dbReference type="InterPro" id="IPR027417">
    <property type="entry name" value="P-loop_NTPase"/>
</dbReference>
<dbReference type="PANTHER" id="PTHR43394">
    <property type="entry name" value="ATP-DEPENDENT PERMEASE MDL1, MITOCHONDRIAL"/>
    <property type="match status" value="1"/>
</dbReference>
<dbReference type="PROSITE" id="PS50893">
    <property type="entry name" value="ABC_TRANSPORTER_2"/>
    <property type="match status" value="1"/>
</dbReference>
<dbReference type="InterPro" id="IPR017871">
    <property type="entry name" value="ABC_transporter-like_CS"/>
</dbReference>
<evidence type="ECO:0000256" key="4">
    <source>
        <dbReference type="ARBA" id="ARBA00022840"/>
    </source>
</evidence>
<protein>
    <submittedName>
        <fullName evidence="10">ABC transporter ATP-binding protein</fullName>
    </submittedName>
</protein>
<dbReference type="EMBL" id="QVLU01000002">
    <property type="protein sequence ID" value="RGE73957.1"/>
    <property type="molecule type" value="Genomic_DNA"/>
</dbReference>
<dbReference type="GO" id="GO:0005886">
    <property type="term" value="C:plasma membrane"/>
    <property type="evidence" value="ECO:0007669"/>
    <property type="project" value="UniProtKB-SubCell"/>
</dbReference>
<evidence type="ECO:0000256" key="3">
    <source>
        <dbReference type="ARBA" id="ARBA00022741"/>
    </source>
</evidence>
<evidence type="ECO:0000259" key="9">
    <source>
        <dbReference type="PROSITE" id="PS50929"/>
    </source>
</evidence>
<accession>A0A3E3IAT7</accession>
<dbReference type="RefSeq" id="WP_117530525.1">
    <property type="nucleotide sequence ID" value="NZ_JBKUNB010000011.1"/>
</dbReference>
<dbReference type="EMBL" id="QVLV01000002">
    <property type="protein sequence ID" value="RGE64184.1"/>
    <property type="molecule type" value="Genomic_DNA"/>
</dbReference>
<dbReference type="GO" id="GO:0005524">
    <property type="term" value="F:ATP binding"/>
    <property type="evidence" value="ECO:0007669"/>
    <property type="project" value="UniProtKB-KW"/>
</dbReference>
<evidence type="ECO:0000256" key="1">
    <source>
        <dbReference type="ARBA" id="ARBA00004651"/>
    </source>
</evidence>
<dbReference type="GO" id="GO:0016887">
    <property type="term" value="F:ATP hydrolysis activity"/>
    <property type="evidence" value="ECO:0007669"/>
    <property type="project" value="InterPro"/>
</dbReference>
<dbReference type="Proteomes" id="UP000260812">
    <property type="component" value="Unassembled WGS sequence"/>
</dbReference>
<dbReference type="Proteomes" id="UP000261166">
    <property type="component" value="Unassembled WGS sequence"/>
</dbReference>
<dbReference type="Gene3D" id="1.20.1560.10">
    <property type="entry name" value="ABC transporter type 1, transmembrane domain"/>
    <property type="match status" value="1"/>
</dbReference>
<keyword evidence="4 10" id="KW-0067">ATP-binding</keyword>
<evidence type="ECO:0000313" key="10">
    <source>
        <dbReference type="EMBL" id="RGE64184.1"/>
    </source>
</evidence>
<feature type="domain" description="ABC transporter" evidence="8">
    <location>
        <begin position="344"/>
        <end position="573"/>
    </location>
</feature>
<gene>
    <name evidence="11" type="ORF">DWY69_02380</name>
    <name evidence="10" type="ORF">DXC51_03680</name>
</gene>
<keyword evidence="5 7" id="KW-1133">Transmembrane helix</keyword>
<sequence>MEGESRRIEKPERIATYFHLEKWTLAVITVTGIFYNVGMTAGPWFEGQLAQRLCDIILGKKVFADMVGLALLYVAVILVVQTMRYMKRLFVRRFANHINRDMKQVLYRSLVHKKKEALEKESAGAMMTRAISDVDVCVEGMRKFTTEIFDTGVVMAAYLVMLFIYDWRLTLLSMCFPPAAYFIAEKLKKTVSRCAAAGKESAGRLNEVTLDRVENALTYRVYGQDENRNADYEICLADYEKKAVSANIWENAMQPLYQIISMMGAVFILWFGGKNVLGSGWTAWDIAAFTTFLSCFTKLAAKSSKAAKLFNSVQKAQVSWKRIQPFMQDAEPEQDITAGEPAGLVVSGLSFSYQGGPPVFQEVSFSAGPGEIIGVTGPVACGKSTLGRVFLQESDYQGSIRIGGRELSVMTQEELSGMVGYMGHQPELISADIEENILLGDEGNALKYLRAVRMEEETAKMPDGIHTLVGNGGVRLSGGQQARIALARTLCHRKPVMILDDPFSAVDTETEKEIMKNLRELARDSIVLLLTHRLALFPELNQVLWMSDGRVTVSCHEALMRTNADYAALYRMQEKGGGHHEA</sequence>
<dbReference type="PROSITE" id="PS50929">
    <property type="entry name" value="ABC_TM1F"/>
    <property type="match status" value="1"/>
</dbReference>
<keyword evidence="12" id="KW-1185">Reference proteome</keyword>
<evidence type="ECO:0000313" key="12">
    <source>
        <dbReference type="Proteomes" id="UP000260812"/>
    </source>
</evidence>
<dbReference type="AlphaFoldDB" id="A0A3E3IAT7"/>
<dbReference type="InterPro" id="IPR003593">
    <property type="entry name" value="AAA+_ATPase"/>
</dbReference>
<dbReference type="GO" id="GO:0015421">
    <property type="term" value="F:ABC-type oligopeptide transporter activity"/>
    <property type="evidence" value="ECO:0007669"/>
    <property type="project" value="TreeGrafter"/>
</dbReference>
<feature type="domain" description="ABC transmembrane type-1" evidence="9">
    <location>
        <begin position="26"/>
        <end position="315"/>
    </location>
</feature>
<feature type="transmembrane region" description="Helical" evidence="7">
    <location>
        <begin position="62"/>
        <end position="83"/>
    </location>
</feature>
<keyword evidence="3" id="KW-0547">Nucleotide-binding</keyword>
<dbReference type="GeneID" id="97986007"/>
<dbReference type="InterPro" id="IPR039421">
    <property type="entry name" value="Type_1_exporter"/>
</dbReference>
<feature type="transmembrane region" description="Helical" evidence="7">
    <location>
        <begin position="23"/>
        <end position="42"/>
    </location>
</feature>
<name>A0A3E3IAT7_9FIRM</name>
<dbReference type="OrthoDB" id="9806127at2"/>
<dbReference type="Gene3D" id="3.40.50.300">
    <property type="entry name" value="P-loop containing nucleotide triphosphate hydrolases"/>
    <property type="match status" value="1"/>
</dbReference>
<evidence type="ECO:0000256" key="2">
    <source>
        <dbReference type="ARBA" id="ARBA00022692"/>
    </source>
</evidence>
<comment type="caution">
    <text evidence="10">The sequence shown here is derived from an EMBL/GenBank/DDBJ whole genome shotgun (WGS) entry which is preliminary data.</text>
</comment>
<dbReference type="InterPro" id="IPR011527">
    <property type="entry name" value="ABC1_TM_dom"/>
</dbReference>
<comment type="subcellular location">
    <subcellularLocation>
        <location evidence="1">Cell membrane</location>
        <topology evidence="1">Multi-pass membrane protein</topology>
    </subcellularLocation>
</comment>
<evidence type="ECO:0000256" key="7">
    <source>
        <dbReference type="SAM" id="Phobius"/>
    </source>
</evidence>
<evidence type="ECO:0000313" key="13">
    <source>
        <dbReference type="Proteomes" id="UP000261166"/>
    </source>
</evidence>